<sequence length="35" mass="4112">MNLVSSKLMRRVRDTIHDYIDLNSLESSLVDTEPY</sequence>
<dbReference type="EMBL" id="UINC01121620">
    <property type="protein sequence ID" value="SVC96914.1"/>
    <property type="molecule type" value="Genomic_DNA"/>
</dbReference>
<name>A0A382RGR3_9ZZZZ</name>
<evidence type="ECO:0000313" key="1">
    <source>
        <dbReference type="EMBL" id="SVC96914.1"/>
    </source>
</evidence>
<feature type="non-terminal residue" evidence="1">
    <location>
        <position position="35"/>
    </location>
</feature>
<accession>A0A382RGR3</accession>
<organism evidence="1">
    <name type="scientific">marine metagenome</name>
    <dbReference type="NCBI Taxonomy" id="408172"/>
    <lineage>
        <taxon>unclassified sequences</taxon>
        <taxon>metagenomes</taxon>
        <taxon>ecological metagenomes</taxon>
    </lineage>
</organism>
<gene>
    <name evidence="1" type="ORF">METZ01_LOCUS349768</name>
</gene>
<proteinExistence type="predicted"/>
<dbReference type="AlphaFoldDB" id="A0A382RGR3"/>
<protein>
    <submittedName>
        <fullName evidence="1">Uncharacterized protein</fullName>
    </submittedName>
</protein>
<reference evidence="1" key="1">
    <citation type="submission" date="2018-05" db="EMBL/GenBank/DDBJ databases">
        <authorList>
            <person name="Lanie J.A."/>
            <person name="Ng W.-L."/>
            <person name="Kazmierczak K.M."/>
            <person name="Andrzejewski T.M."/>
            <person name="Davidsen T.M."/>
            <person name="Wayne K.J."/>
            <person name="Tettelin H."/>
            <person name="Glass J.I."/>
            <person name="Rusch D."/>
            <person name="Podicherti R."/>
            <person name="Tsui H.-C.T."/>
            <person name="Winkler M.E."/>
        </authorList>
    </citation>
    <scope>NUCLEOTIDE SEQUENCE</scope>
</reference>